<dbReference type="EMBL" id="CATOUU010000998">
    <property type="protein sequence ID" value="CAI9966149.1"/>
    <property type="molecule type" value="Genomic_DNA"/>
</dbReference>
<organism evidence="1">
    <name type="scientific">Hexamita inflata</name>
    <dbReference type="NCBI Taxonomy" id="28002"/>
    <lineage>
        <taxon>Eukaryota</taxon>
        <taxon>Metamonada</taxon>
        <taxon>Diplomonadida</taxon>
        <taxon>Hexamitidae</taxon>
        <taxon>Hexamitinae</taxon>
        <taxon>Hexamita</taxon>
    </lineage>
</organism>
<keyword evidence="3" id="KW-1185">Reference proteome</keyword>
<dbReference type="EMBL" id="CAXDID020000059">
    <property type="protein sequence ID" value="CAL6009465.1"/>
    <property type="molecule type" value="Genomic_DNA"/>
</dbReference>
<gene>
    <name evidence="2" type="ORF">HINF_LOCUS21616</name>
    <name evidence="1" type="ORF">HINF_LOCUS53794</name>
</gene>
<protein>
    <submittedName>
        <fullName evidence="2">Hypothetical_protein</fullName>
    </submittedName>
</protein>
<name>A0AA86QU85_9EUKA</name>
<dbReference type="Proteomes" id="UP001642409">
    <property type="component" value="Unassembled WGS sequence"/>
</dbReference>
<proteinExistence type="predicted"/>
<reference evidence="1" key="1">
    <citation type="submission" date="2023-06" db="EMBL/GenBank/DDBJ databases">
        <authorList>
            <person name="Kurt Z."/>
        </authorList>
    </citation>
    <scope>NUCLEOTIDE SEQUENCE</scope>
</reference>
<dbReference type="AlphaFoldDB" id="A0AA86QU85"/>
<accession>A0AA86QU85</accession>
<evidence type="ECO:0000313" key="2">
    <source>
        <dbReference type="EMBL" id="CAL6009465.1"/>
    </source>
</evidence>
<comment type="caution">
    <text evidence="1">The sequence shown here is derived from an EMBL/GenBank/DDBJ whole genome shotgun (WGS) entry which is preliminary data.</text>
</comment>
<evidence type="ECO:0000313" key="1">
    <source>
        <dbReference type="EMBL" id="CAI9966149.1"/>
    </source>
</evidence>
<sequence>MTQSDTISEKKLRLDIMHENIYQSFKSMFSQSIYDNVKINTQNKLKVNVHGWSTVSKVTFDNYLSILFTLFITETNNIKQCWKEHDSLMTVLESKDHMDYEYWMLIHSNICYGFVQENIIKKETNNNYQIDEAELRIASFQGMLQQQLGTVMDNTDCEGKIQKNSMQSYDQAVQNLYDEQSNLYQSVQFPPLKSQNKSSQMFVFFIRNVLINSFRLFKMQTQNYNFCIQIFIKKLIHQIQSYKNEYQKKSTPSRIEQVSRGPHKKPVHEYLTKDHKRIQNECLRSCVSCKQCNTRKGCSCKLKYLCEECFICHIQDIKTNLCYKVHKRSKKQMEQ</sequence>
<evidence type="ECO:0000313" key="3">
    <source>
        <dbReference type="Proteomes" id="UP001642409"/>
    </source>
</evidence>
<reference evidence="2 3" key="2">
    <citation type="submission" date="2024-07" db="EMBL/GenBank/DDBJ databases">
        <authorList>
            <person name="Akdeniz Z."/>
        </authorList>
    </citation>
    <scope>NUCLEOTIDE SEQUENCE [LARGE SCALE GENOMIC DNA]</scope>
</reference>